<gene>
    <name evidence="1" type="ORF">Clacol_007974</name>
</gene>
<reference evidence="1" key="1">
    <citation type="submission" date="2021-10" db="EMBL/GenBank/DDBJ databases">
        <title>De novo Genome Assembly of Clathrus columnatus (Basidiomycota, Fungi) Using Illumina and Nanopore Sequence Data.</title>
        <authorList>
            <person name="Ogiso-Tanaka E."/>
            <person name="Itagaki H."/>
            <person name="Hosoya T."/>
            <person name="Hosaka K."/>
        </authorList>
    </citation>
    <scope>NUCLEOTIDE SEQUENCE</scope>
    <source>
        <strain evidence="1">MO-923</strain>
    </source>
</reference>
<sequence>MSLTRKAARQVEAKAKELAEKTGISFKEAEAQNVPRFRRDIASVSAIYTAFEPEACSASREWYAERNKSCYIAGPSLPDDLFDDSEGY</sequence>
<organism evidence="1 2">
    <name type="scientific">Clathrus columnatus</name>
    <dbReference type="NCBI Taxonomy" id="1419009"/>
    <lineage>
        <taxon>Eukaryota</taxon>
        <taxon>Fungi</taxon>
        <taxon>Dikarya</taxon>
        <taxon>Basidiomycota</taxon>
        <taxon>Agaricomycotina</taxon>
        <taxon>Agaricomycetes</taxon>
        <taxon>Phallomycetidae</taxon>
        <taxon>Phallales</taxon>
        <taxon>Clathraceae</taxon>
        <taxon>Clathrus</taxon>
    </lineage>
</organism>
<protein>
    <submittedName>
        <fullName evidence="1">Uncharacterized protein</fullName>
    </submittedName>
</protein>
<evidence type="ECO:0000313" key="2">
    <source>
        <dbReference type="Proteomes" id="UP001050691"/>
    </source>
</evidence>
<comment type="caution">
    <text evidence="1">The sequence shown here is derived from an EMBL/GenBank/DDBJ whole genome shotgun (WGS) entry which is preliminary data.</text>
</comment>
<proteinExistence type="predicted"/>
<name>A0AAV5AKV6_9AGAM</name>
<dbReference type="EMBL" id="BPWL01000009">
    <property type="protein sequence ID" value="GJJ13718.1"/>
    <property type="molecule type" value="Genomic_DNA"/>
</dbReference>
<dbReference type="AlphaFoldDB" id="A0AAV5AKV6"/>
<keyword evidence="2" id="KW-1185">Reference proteome</keyword>
<accession>A0AAV5AKV6</accession>
<evidence type="ECO:0000313" key="1">
    <source>
        <dbReference type="EMBL" id="GJJ13718.1"/>
    </source>
</evidence>
<dbReference type="Proteomes" id="UP001050691">
    <property type="component" value="Unassembled WGS sequence"/>
</dbReference>